<dbReference type="GO" id="GO:0006355">
    <property type="term" value="P:regulation of DNA-templated transcription"/>
    <property type="evidence" value="ECO:0007669"/>
    <property type="project" value="InterPro"/>
</dbReference>
<evidence type="ECO:0000313" key="3">
    <source>
        <dbReference type="Proteomes" id="UP001164718"/>
    </source>
</evidence>
<dbReference type="KEGG" id="faf:OE104_06925"/>
<dbReference type="AlphaFoldDB" id="A0A9E8LX99"/>
<dbReference type="GO" id="GO:0046983">
    <property type="term" value="F:protein dimerization activity"/>
    <property type="evidence" value="ECO:0007669"/>
    <property type="project" value="InterPro"/>
</dbReference>
<proteinExistence type="predicted"/>
<dbReference type="PROSITE" id="PS51500">
    <property type="entry name" value="SIN"/>
    <property type="match status" value="1"/>
</dbReference>
<dbReference type="SUPFAM" id="SSF47406">
    <property type="entry name" value="SinR repressor dimerisation domain-like"/>
    <property type="match status" value="1"/>
</dbReference>
<accession>A0A9E8LX99</accession>
<dbReference type="EMBL" id="CP106878">
    <property type="protein sequence ID" value="WAA11271.1"/>
    <property type="molecule type" value="Genomic_DNA"/>
</dbReference>
<dbReference type="Pfam" id="PF08671">
    <property type="entry name" value="SinI"/>
    <property type="match status" value="1"/>
</dbReference>
<evidence type="ECO:0000259" key="1">
    <source>
        <dbReference type="PROSITE" id="PS51500"/>
    </source>
</evidence>
<feature type="domain" description="Sin" evidence="1">
    <location>
        <begin position="1"/>
        <end position="28"/>
    </location>
</feature>
<dbReference type="InterPro" id="IPR036281">
    <property type="entry name" value="SinR/SinI_dimer_dom_sf"/>
</dbReference>
<organism evidence="2 3">
    <name type="scientific">Fervidibacillus albus</name>
    <dbReference type="NCBI Taxonomy" id="2980026"/>
    <lineage>
        <taxon>Bacteria</taxon>
        <taxon>Bacillati</taxon>
        <taxon>Bacillota</taxon>
        <taxon>Bacilli</taxon>
        <taxon>Bacillales</taxon>
        <taxon>Bacillaceae</taxon>
        <taxon>Fervidibacillus</taxon>
    </lineage>
</organism>
<evidence type="ECO:0000313" key="2">
    <source>
        <dbReference type="EMBL" id="WAA11271.1"/>
    </source>
</evidence>
<sequence>MEWVHLIQEAKKIGLTIEEVKFFLSRKTTSFRKD</sequence>
<protein>
    <submittedName>
        <fullName evidence="2">Anti-repressor SinI family protein</fullName>
    </submittedName>
</protein>
<reference evidence="2" key="1">
    <citation type="submission" date="2022-09" db="EMBL/GenBank/DDBJ databases">
        <title>Complete Genomes of Fervidibacillus albus and Fervidibacillus halotolerans isolated from tidal flat sediments.</title>
        <authorList>
            <person name="Kwon K.K."/>
            <person name="Yang S.-H."/>
            <person name="Park M.J."/>
            <person name="Oh H.-M."/>
        </authorList>
    </citation>
    <scope>NUCLEOTIDE SEQUENCE</scope>
    <source>
        <strain evidence="2">MEBiC13591</strain>
    </source>
</reference>
<dbReference type="Proteomes" id="UP001164718">
    <property type="component" value="Chromosome"/>
</dbReference>
<name>A0A9E8LX99_9BACI</name>
<dbReference type="InterPro" id="IPR010981">
    <property type="entry name" value="SinR/SinI_dimer_dom"/>
</dbReference>
<keyword evidence="3" id="KW-1185">Reference proteome</keyword>
<gene>
    <name evidence="2" type="ORF">OE104_06925</name>
</gene>